<feature type="transmembrane region" description="Helical" evidence="8">
    <location>
        <begin position="232"/>
        <end position="256"/>
    </location>
</feature>
<dbReference type="Pfam" id="PF00528">
    <property type="entry name" value="BPD_transp_1"/>
    <property type="match status" value="1"/>
</dbReference>
<evidence type="ECO:0000256" key="2">
    <source>
        <dbReference type="ARBA" id="ARBA00010072"/>
    </source>
</evidence>
<feature type="transmembrane region" description="Helical" evidence="8">
    <location>
        <begin position="268"/>
        <end position="291"/>
    </location>
</feature>
<evidence type="ECO:0000313" key="11">
    <source>
        <dbReference type="Proteomes" id="UP000535415"/>
    </source>
</evidence>
<keyword evidence="3 8" id="KW-0813">Transport</keyword>
<feature type="transmembrane region" description="Helical" evidence="8">
    <location>
        <begin position="163"/>
        <end position="181"/>
    </location>
</feature>
<evidence type="ECO:0000256" key="3">
    <source>
        <dbReference type="ARBA" id="ARBA00022448"/>
    </source>
</evidence>
<keyword evidence="7 8" id="KW-0472">Membrane</keyword>
<feature type="transmembrane region" description="Helical" evidence="8">
    <location>
        <begin position="188"/>
        <end position="212"/>
    </location>
</feature>
<reference evidence="10 11" key="1">
    <citation type="submission" date="2020-08" db="EMBL/GenBank/DDBJ databases">
        <title>Genomic Encyclopedia of Type Strains, Phase IV (KMG-IV): sequencing the most valuable type-strain genomes for metagenomic binning, comparative biology and taxonomic classification.</title>
        <authorList>
            <person name="Goeker M."/>
        </authorList>
    </citation>
    <scope>NUCLEOTIDE SEQUENCE [LARGE SCALE GENOMIC DNA]</scope>
    <source>
        <strain evidence="10 11">DSM 101064</strain>
    </source>
</reference>
<keyword evidence="6 8" id="KW-1133">Transmembrane helix</keyword>
<evidence type="ECO:0000259" key="9">
    <source>
        <dbReference type="PROSITE" id="PS50928"/>
    </source>
</evidence>
<evidence type="ECO:0000256" key="5">
    <source>
        <dbReference type="ARBA" id="ARBA00022692"/>
    </source>
</evidence>
<keyword evidence="11" id="KW-1185">Reference proteome</keyword>
<accession>A0A7W9EWM7</accession>
<dbReference type="RefSeq" id="WP_183524683.1">
    <property type="nucleotide sequence ID" value="NZ_JACIJM010000001.1"/>
</dbReference>
<evidence type="ECO:0000313" key="10">
    <source>
        <dbReference type="EMBL" id="MBB5720774.1"/>
    </source>
</evidence>
<dbReference type="Proteomes" id="UP000535415">
    <property type="component" value="Unassembled WGS sequence"/>
</dbReference>
<dbReference type="NCBIfam" id="TIGR01726">
    <property type="entry name" value="HEQRo_perm_3TM"/>
    <property type="match status" value="1"/>
</dbReference>
<comment type="similarity">
    <text evidence="2">Belongs to the binding-protein-dependent transport system permease family. HisMQ subfamily.</text>
</comment>
<dbReference type="InterPro" id="IPR010065">
    <property type="entry name" value="AA_ABC_transptr_permease_3TM"/>
</dbReference>
<dbReference type="EMBL" id="JACIJM010000001">
    <property type="protein sequence ID" value="MBB5720774.1"/>
    <property type="molecule type" value="Genomic_DNA"/>
</dbReference>
<dbReference type="InterPro" id="IPR000515">
    <property type="entry name" value="MetI-like"/>
</dbReference>
<keyword evidence="4" id="KW-1003">Cell membrane</keyword>
<feature type="transmembrane region" description="Helical" evidence="8">
    <location>
        <begin position="404"/>
        <end position="428"/>
    </location>
</feature>
<name>A0A7W9EWM7_9RHOB</name>
<feature type="transmembrane region" description="Helical" evidence="8">
    <location>
        <begin position="114"/>
        <end position="134"/>
    </location>
</feature>
<comment type="caution">
    <text evidence="10">The sequence shown here is derived from an EMBL/GenBank/DDBJ whole genome shotgun (WGS) entry which is preliminary data.</text>
</comment>
<feature type="transmembrane region" description="Helical" evidence="8">
    <location>
        <begin position="141"/>
        <end position="157"/>
    </location>
</feature>
<feature type="transmembrane region" description="Helical" evidence="8">
    <location>
        <begin position="303"/>
        <end position="323"/>
    </location>
</feature>
<dbReference type="Gene3D" id="1.10.3720.10">
    <property type="entry name" value="MetI-like"/>
    <property type="match status" value="1"/>
</dbReference>
<dbReference type="GO" id="GO:0043190">
    <property type="term" value="C:ATP-binding cassette (ABC) transporter complex"/>
    <property type="evidence" value="ECO:0007669"/>
    <property type="project" value="InterPro"/>
</dbReference>
<dbReference type="GO" id="GO:0022857">
    <property type="term" value="F:transmembrane transporter activity"/>
    <property type="evidence" value="ECO:0007669"/>
    <property type="project" value="InterPro"/>
</dbReference>
<dbReference type="InterPro" id="IPR043429">
    <property type="entry name" value="ArtM/GltK/GlnP/TcyL/YhdX-like"/>
</dbReference>
<proteinExistence type="inferred from homology"/>
<evidence type="ECO:0000256" key="8">
    <source>
        <dbReference type="RuleBase" id="RU363032"/>
    </source>
</evidence>
<dbReference type="AlphaFoldDB" id="A0A7W9EWM7"/>
<dbReference type="CDD" id="cd06261">
    <property type="entry name" value="TM_PBP2"/>
    <property type="match status" value="1"/>
</dbReference>
<dbReference type="PROSITE" id="PS50928">
    <property type="entry name" value="ABC_TM1"/>
    <property type="match status" value="1"/>
</dbReference>
<dbReference type="PANTHER" id="PTHR30614:SF41">
    <property type="entry name" value="INNER MEMBRANE AMINO-ACID ABC TRANSPORTER PERMEASE PROTEIN YHDY"/>
    <property type="match status" value="1"/>
</dbReference>
<feature type="transmembrane region" description="Helical" evidence="8">
    <location>
        <begin position="364"/>
        <end position="384"/>
    </location>
</feature>
<dbReference type="SUPFAM" id="SSF161098">
    <property type="entry name" value="MetI-like"/>
    <property type="match status" value="1"/>
</dbReference>
<gene>
    <name evidence="10" type="ORF">FHS72_000378</name>
</gene>
<dbReference type="PANTHER" id="PTHR30614">
    <property type="entry name" value="MEMBRANE COMPONENT OF AMINO ACID ABC TRANSPORTER"/>
    <property type="match status" value="1"/>
</dbReference>
<evidence type="ECO:0000256" key="7">
    <source>
        <dbReference type="ARBA" id="ARBA00023136"/>
    </source>
</evidence>
<dbReference type="GO" id="GO:0006865">
    <property type="term" value="P:amino acid transport"/>
    <property type="evidence" value="ECO:0007669"/>
    <property type="project" value="TreeGrafter"/>
</dbReference>
<organism evidence="10 11">
    <name type="scientific">Yoonia ponticola</name>
    <dbReference type="NCBI Taxonomy" id="1524255"/>
    <lineage>
        <taxon>Bacteria</taxon>
        <taxon>Pseudomonadati</taxon>
        <taxon>Pseudomonadota</taxon>
        <taxon>Alphaproteobacteria</taxon>
        <taxon>Rhodobacterales</taxon>
        <taxon>Paracoccaceae</taxon>
        <taxon>Yoonia</taxon>
    </lineage>
</organism>
<dbReference type="InterPro" id="IPR035906">
    <property type="entry name" value="MetI-like_sf"/>
</dbReference>
<protein>
    <submittedName>
        <fullName evidence="10">General L-amino acid transport system permease protein</fullName>
    </submittedName>
</protein>
<evidence type="ECO:0000256" key="1">
    <source>
        <dbReference type="ARBA" id="ARBA00004429"/>
    </source>
</evidence>
<evidence type="ECO:0000256" key="4">
    <source>
        <dbReference type="ARBA" id="ARBA00022475"/>
    </source>
</evidence>
<sequence length="438" mass="48151">MSDTHAQTVSYVRDTMLPETSPPSSQVGAVRWLRENLFSSVTNALLTLISIYVVYYVISHIGPWMVGGIWDAGSLAECREIRNATLGTDASVACWAVLGDRWHQLLFGFYPSDLYWRPILALIVFGGGIAPIMFDKVPRKTLILSALAPFVCFWLLWGGSIWLPISAALGFVVGYIAYGLISKSLGSLAGMIAAIVLPLIYWLMISGPLYGALHNAAPIGIEFVESRAFGGFMLSVVIGLSAIVLSLPLGILLALARQSDLFIIKTSAVVFIEVIRGVPLIVWLFTAQLLLNYFLPPGTNFDLTLRVIIMVTLFASAYIAEVVRGGLAALPKGQYEGADSLGLSYWQSMQLIVLPQALKISIPGIVNTFIGLFKDTTLVVFIGLADPIGFSNLIRASTDWNGIYWELFIFIGAMFFLFCFSMGRYSLYLENKLQRENR</sequence>
<keyword evidence="5 8" id="KW-0812">Transmembrane</keyword>
<feature type="domain" description="ABC transmembrane type-1" evidence="9">
    <location>
        <begin position="232"/>
        <end position="426"/>
    </location>
</feature>
<feature type="transmembrane region" description="Helical" evidence="8">
    <location>
        <begin position="37"/>
        <end position="58"/>
    </location>
</feature>
<comment type="subcellular location">
    <subcellularLocation>
        <location evidence="1">Cell inner membrane</location>
        <topology evidence="1">Multi-pass membrane protein</topology>
    </subcellularLocation>
    <subcellularLocation>
        <location evidence="8">Cell membrane</location>
        <topology evidence="8">Multi-pass membrane protein</topology>
    </subcellularLocation>
</comment>
<evidence type="ECO:0000256" key="6">
    <source>
        <dbReference type="ARBA" id="ARBA00022989"/>
    </source>
</evidence>